<sequence length="49" mass="5263">MLDTPVEQTMTVTRPGIDPAVENRHNEAKAAIAAMSRSRRLASIARGAT</sequence>
<protein>
    <submittedName>
        <fullName evidence="1">Uncharacterized protein</fullName>
    </submittedName>
</protein>
<reference evidence="1" key="1">
    <citation type="submission" date="2022-01" db="EMBL/GenBank/DDBJ databases">
        <title>Genome sequnece data of strain Bradyrhizobium sp. nov.</title>
        <authorList>
            <person name="Zhang J."/>
        </authorList>
    </citation>
    <scope>NUCLEOTIDE SEQUENCE</scope>
    <source>
        <strain evidence="1">WYCCWR 13023</strain>
    </source>
</reference>
<name>A0A9X1RJF9_9BRAD</name>
<dbReference type="EMBL" id="JAKLTY010000032">
    <property type="protein sequence ID" value="MCG2631779.1"/>
    <property type="molecule type" value="Genomic_DNA"/>
</dbReference>
<dbReference type="AlphaFoldDB" id="A0A9X1RJF9"/>
<accession>A0A9X1RJF9</accession>
<comment type="caution">
    <text evidence="1">The sequence shown here is derived from an EMBL/GenBank/DDBJ whole genome shotgun (WGS) entry which is preliminary data.</text>
</comment>
<proteinExistence type="predicted"/>
<organism evidence="1 2">
    <name type="scientific">Bradyrhizobium zhengyangense</name>
    <dbReference type="NCBI Taxonomy" id="2911009"/>
    <lineage>
        <taxon>Bacteria</taxon>
        <taxon>Pseudomonadati</taxon>
        <taxon>Pseudomonadota</taxon>
        <taxon>Alphaproteobacteria</taxon>
        <taxon>Hyphomicrobiales</taxon>
        <taxon>Nitrobacteraceae</taxon>
        <taxon>Bradyrhizobium</taxon>
    </lineage>
</organism>
<gene>
    <name evidence="1" type="ORF">L6654_34640</name>
</gene>
<evidence type="ECO:0000313" key="2">
    <source>
        <dbReference type="Proteomes" id="UP001139054"/>
    </source>
</evidence>
<evidence type="ECO:0000313" key="1">
    <source>
        <dbReference type="EMBL" id="MCG2631779.1"/>
    </source>
</evidence>
<dbReference type="RefSeq" id="WP_237891765.1">
    <property type="nucleotide sequence ID" value="NZ_JAKLTY010000032.1"/>
</dbReference>
<dbReference type="Proteomes" id="UP001139054">
    <property type="component" value="Unassembled WGS sequence"/>
</dbReference>